<evidence type="ECO:0000313" key="2">
    <source>
        <dbReference type="EMBL" id="SFL70620.1"/>
    </source>
</evidence>
<dbReference type="STRING" id="334253.SAMN04487943_103201"/>
<keyword evidence="1" id="KW-0472">Membrane</keyword>
<dbReference type="RefSeq" id="WP_091482776.1">
    <property type="nucleotide sequence ID" value="NZ_FOTR01000003.1"/>
</dbReference>
<dbReference type="OrthoDB" id="2637224at2"/>
<gene>
    <name evidence="2" type="ORF">SAMN04487943_103201</name>
</gene>
<keyword evidence="1" id="KW-1133">Transmembrane helix</keyword>
<evidence type="ECO:0000256" key="1">
    <source>
        <dbReference type="SAM" id="Phobius"/>
    </source>
</evidence>
<keyword evidence="1" id="KW-0812">Transmembrane</keyword>
<dbReference type="AlphaFoldDB" id="A0A1I4JVP7"/>
<reference evidence="3" key="1">
    <citation type="submission" date="2016-10" db="EMBL/GenBank/DDBJ databases">
        <authorList>
            <person name="Varghese N."/>
            <person name="Submissions S."/>
        </authorList>
    </citation>
    <scope>NUCLEOTIDE SEQUENCE [LARGE SCALE GENOMIC DNA]</scope>
    <source>
        <strain evidence="3">CGMCC 1.4250</strain>
    </source>
</reference>
<accession>A0A1I4JVP7</accession>
<evidence type="ECO:0000313" key="3">
    <source>
        <dbReference type="Proteomes" id="UP000198565"/>
    </source>
</evidence>
<dbReference type="Proteomes" id="UP000198565">
    <property type="component" value="Unassembled WGS sequence"/>
</dbReference>
<organism evidence="2 3">
    <name type="scientific">Gracilibacillus orientalis</name>
    <dbReference type="NCBI Taxonomy" id="334253"/>
    <lineage>
        <taxon>Bacteria</taxon>
        <taxon>Bacillati</taxon>
        <taxon>Bacillota</taxon>
        <taxon>Bacilli</taxon>
        <taxon>Bacillales</taxon>
        <taxon>Bacillaceae</taxon>
        <taxon>Gracilibacillus</taxon>
    </lineage>
</organism>
<sequence length="62" mass="7318">MKKLLIVIIVLLALFLILPVVGINIFPLFWILGLIEWSTKFILPWIVLYWLIKLVITLEKDK</sequence>
<protein>
    <submittedName>
        <fullName evidence="2">Uncharacterized protein</fullName>
    </submittedName>
</protein>
<name>A0A1I4JVP7_9BACI</name>
<dbReference type="EMBL" id="FOTR01000003">
    <property type="protein sequence ID" value="SFL70620.1"/>
    <property type="molecule type" value="Genomic_DNA"/>
</dbReference>
<feature type="transmembrane region" description="Helical" evidence="1">
    <location>
        <begin position="29"/>
        <end position="52"/>
    </location>
</feature>
<proteinExistence type="predicted"/>
<keyword evidence="3" id="KW-1185">Reference proteome</keyword>